<dbReference type="Gene3D" id="3.40.50.970">
    <property type="match status" value="2"/>
</dbReference>
<evidence type="ECO:0000256" key="3">
    <source>
        <dbReference type="RuleBase" id="RU362132"/>
    </source>
</evidence>
<organism evidence="7 8">
    <name type="scientific">Novosphingobium fuchskuhlense</name>
    <dbReference type="NCBI Taxonomy" id="1117702"/>
    <lineage>
        <taxon>Bacteria</taxon>
        <taxon>Pseudomonadati</taxon>
        <taxon>Pseudomonadota</taxon>
        <taxon>Alphaproteobacteria</taxon>
        <taxon>Sphingomonadales</taxon>
        <taxon>Sphingomonadaceae</taxon>
        <taxon>Novosphingobium</taxon>
    </lineage>
</organism>
<dbReference type="InterPro" id="IPR012000">
    <property type="entry name" value="Thiamin_PyroP_enz_cen_dom"/>
</dbReference>
<proteinExistence type="inferred from homology"/>
<dbReference type="PANTHER" id="PTHR18968:SF133">
    <property type="entry name" value="BENZOYLFORMATE DECARBOXYLASE"/>
    <property type="match status" value="1"/>
</dbReference>
<dbReference type="STRING" id="1117702.AQZ52_13760"/>
<keyword evidence="2 3" id="KW-0786">Thiamine pyrophosphate</keyword>
<dbReference type="Pfam" id="PF02775">
    <property type="entry name" value="TPP_enzyme_C"/>
    <property type="match status" value="1"/>
</dbReference>
<dbReference type="Proteomes" id="UP000058012">
    <property type="component" value="Unassembled WGS sequence"/>
</dbReference>
<comment type="caution">
    <text evidence="7">The sequence shown here is derived from an EMBL/GenBank/DDBJ whole genome shotgun (WGS) entry which is preliminary data.</text>
</comment>
<dbReference type="OrthoDB" id="9773408at2"/>
<evidence type="ECO:0000256" key="1">
    <source>
        <dbReference type="ARBA" id="ARBA00007812"/>
    </source>
</evidence>
<dbReference type="GO" id="GO:0003984">
    <property type="term" value="F:acetolactate synthase activity"/>
    <property type="evidence" value="ECO:0007669"/>
    <property type="project" value="TreeGrafter"/>
</dbReference>
<comment type="similarity">
    <text evidence="1 3">Belongs to the TPP enzyme family.</text>
</comment>
<dbReference type="InterPro" id="IPR029061">
    <property type="entry name" value="THDP-binding"/>
</dbReference>
<dbReference type="GO" id="GO:0019752">
    <property type="term" value="P:carboxylic acid metabolic process"/>
    <property type="evidence" value="ECO:0007669"/>
    <property type="project" value="UniProtKB-ARBA"/>
</dbReference>
<dbReference type="PANTHER" id="PTHR18968">
    <property type="entry name" value="THIAMINE PYROPHOSPHATE ENZYMES"/>
    <property type="match status" value="1"/>
</dbReference>
<sequence>MTTVREATFALLEAYGMTTVFGNPGSTELPMFRDFPEHFRYVLGLQESVVLGIADGYAQASRNAALVNLHSSAGTGHALGNLFTAYKNQTPLVVTAGQQARSILPYEPFLYAQQATEFPQPFVKWACEPARAEDVPAAIARAYHVAMEPPWGPTFVSVPIDDWDRECDPIPVRRMFARNPGDPAALAEAAAALAKAERPAFVVGAGVARDGAWDQVIALAERHAAGVWVAPLSAQCSFPEDHPLFRGFLTAGREAIVESLGGHDLILVLGGPMSLYHVEGFGPHVPEGAGLWFIGDNPVHAAWLPEGNAVVADCRLALDTLLAGPEPVRRAPLPPRAVLPRLGGGVMTDAYLLQQIAALRPKGSIIVEEAASSRGAMHDRLPILARDTFYTTASGGLGYGLPAAIGTALARTGDKVIAVLGDGASMYAIQGLHTAAQLGTPVSFVIVRNGRYEALHSFGRKFGMQSLPGTQLPELDFCALAQAQGVVARRAETAAELDAALKWSFAADFPSLVEAVVD</sequence>
<evidence type="ECO:0000256" key="2">
    <source>
        <dbReference type="ARBA" id="ARBA00023052"/>
    </source>
</evidence>
<dbReference type="InterPro" id="IPR045229">
    <property type="entry name" value="TPP_enz"/>
</dbReference>
<dbReference type="InterPro" id="IPR029035">
    <property type="entry name" value="DHS-like_NAD/FAD-binding_dom"/>
</dbReference>
<dbReference type="GO" id="GO:0030976">
    <property type="term" value="F:thiamine pyrophosphate binding"/>
    <property type="evidence" value="ECO:0007669"/>
    <property type="project" value="InterPro"/>
</dbReference>
<protein>
    <submittedName>
        <fullName evidence="7">Benzoylformate decarboxylase</fullName>
        <ecNumber evidence="7">4.1.1.7</ecNumber>
    </submittedName>
</protein>
<evidence type="ECO:0000259" key="6">
    <source>
        <dbReference type="Pfam" id="PF02776"/>
    </source>
</evidence>
<dbReference type="InterPro" id="IPR011766">
    <property type="entry name" value="TPP_enzyme_TPP-bd"/>
</dbReference>
<reference evidence="7 8" key="1">
    <citation type="submission" date="2015-10" db="EMBL/GenBank/DDBJ databases">
        <title>Draft genome sequence of Novosphingobium fuchskuhlense DSM 25065 isolated from a surface water sample of the southwest basin of Lake Grosse Fuchskuhle.</title>
        <authorList>
            <person name="Ruckert C."/>
            <person name="Winkler A."/>
            <person name="Glaeser J."/>
            <person name="Grossart H.-P."/>
            <person name="Kalinowski J."/>
            <person name="Glaeser S."/>
        </authorList>
    </citation>
    <scope>NUCLEOTIDE SEQUENCE [LARGE SCALE GENOMIC DNA]</scope>
    <source>
        <strain evidence="7 8">FNE08-7</strain>
    </source>
</reference>
<feature type="domain" description="Thiamine pyrophosphate enzyme central" evidence="4">
    <location>
        <begin position="186"/>
        <end position="319"/>
    </location>
</feature>
<feature type="domain" description="Thiamine pyrophosphate enzyme N-terminal TPP-binding" evidence="6">
    <location>
        <begin position="3"/>
        <end position="104"/>
    </location>
</feature>
<dbReference type="SUPFAM" id="SSF52467">
    <property type="entry name" value="DHS-like NAD/FAD-binding domain"/>
    <property type="match status" value="1"/>
</dbReference>
<evidence type="ECO:0000259" key="4">
    <source>
        <dbReference type="Pfam" id="PF00205"/>
    </source>
</evidence>
<accession>A0A124JU79</accession>
<dbReference type="EC" id="4.1.1.7" evidence="7"/>
<evidence type="ECO:0000313" key="7">
    <source>
        <dbReference type="EMBL" id="KUR70953.1"/>
    </source>
</evidence>
<keyword evidence="8" id="KW-1185">Reference proteome</keyword>
<evidence type="ECO:0000259" key="5">
    <source>
        <dbReference type="Pfam" id="PF02775"/>
    </source>
</evidence>
<dbReference type="SUPFAM" id="SSF52518">
    <property type="entry name" value="Thiamin diphosphate-binding fold (THDP-binding)"/>
    <property type="match status" value="2"/>
</dbReference>
<dbReference type="GO" id="GO:0050660">
    <property type="term" value="F:flavin adenine dinucleotide binding"/>
    <property type="evidence" value="ECO:0007669"/>
    <property type="project" value="TreeGrafter"/>
</dbReference>
<dbReference type="Pfam" id="PF00205">
    <property type="entry name" value="TPP_enzyme_M"/>
    <property type="match status" value="1"/>
</dbReference>
<evidence type="ECO:0000313" key="8">
    <source>
        <dbReference type="Proteomes" id="UP000058012"/>
    </source>
</evidence>
<dbReference type="GO" id="GO:0050695">
    <property type="term" value="F:benzoylformate decarboxylase activity"/>
    <property type="evidence" value="ECO:0007669"/>
    <property type="project" value="UniProtKB-EC"/>
</dbReference>
<feature type="domain" description="Thiamine pyrophosphate enzyme TPP-binding" evidence="5">
    <location>
        <begin position="383"/>
        <end position="514"/>
    </location>
</feature>
<dbReference type="CDD" id="cd02002">
    <property type="entry name" value="TPP_BFDC"/>
    <property type="match status" value="1"/>
</dbReference>
<name>A0A124JU79_9SPHN</name>
<keyword evidence="7" id="KW-0456">Lyase</keyword>
<dbReference type="CDD" id="cd07035">
    <property type="entry name" value="TPP_PYR_POX_like"/>
    <property type="match status" value="1"/>
</dbReference>
<dbReference type="AlphaFoldDB" id="A0A124JU79"/>
<dbReference type="InterPro" id="IPR012001">
    <property type="entry name" value="Thiamin_PyroP_enz_TPP-bd_dom"/>
</dbReference>
<dbReference type="NCBIfam" id="NF005485">
    <property type="entry name" value="PRK07092.1"/>
    <property type="match status" value="1"/>
</dbReference>
<dbReference type="GO" id="GO:0000287">
    <property type="term" value="F:magnesium ion binding"/>
    <property type="evidence" value="ECO:0007669"/>
    <property type="project" value="InterPro"/>
</dbReference>
<gene>
    <name evidence="7" type="ORF">AQZ52_13760</name>
</gene>
<dbReference type="Gene3D" id="3.40.50.1220">
    <property type="entry name" value="TPP-binding domain"/>
    <property type="match status" value="1"/>
</dbReference>
<dbReference type="EMBL" id="LLZS01000008">
    <property type="protein sequence ID" value="KUR70953.1"/>
    <property type="molecule type" value="Genomic_DNA"/>
</dbReference>
<dbReference type="Pfam" id="PF02776">
    <property type="entry name" value="TPP_enzyme_N"/>
    <property type="match status" value="1"/>
</dbReference>